<gene>
    <name evidence="8" type="primary">Os01g0234100_2</name>
    <name evidence="8" type="ORF">CK203_078470</name>
</gene>
<comment type="subcellular location">
    <subcellularLocation>
        <location evidence="1">Nucleus</location>
    </subcellularLocation>
</comment>
<keyword evidence="2" id="KW-0805">Transcription regulation</keyword>
<evidence type="ECO:0000256" key="3">
    <source>
        <dbReference type="ARBA" id="ARBA00023125"/>
    </source>
</evidence>
<feature type="compositionally biased region" description="Basic residues" evidence="7">
    <location>
        <begin position="103"/>
        <end position="114"/>
    </location>
</feature>
<evidence type="ECO:0000256" key="4">
    <source>
        <dbReference type="ARBA" id="ARBA00023163"/>
    </source>
</evidence>
<sequence>MKESFGWAVVQPLYAPIPNFLSNQTGKRGRCDWTTRVHQVAPIGCSVMGVDQNVVKKEVEDEVFRMASSRESRRSREEDVTLAQLSQTVRTFAPSTPQSLTKTKLKSSTRTKQKKCVEKKEKGFGIKRRRSTFKLKHEASDHSPKSASRKRNKAAVDGSCTPLKAKTSALIRAEEVQSNLGPEFPSFVKVLVRSHVSSCFWMGLPGPFCDMHLPKKDVIITLEDESGAACQIKYIADKTGLSAGGDGFPWITSCLREMFWSSIYLVLQLTCDGDWIMSNSLVENCCISLFKANDLTEVDGALGLLELDTHTKNDAGKLVAVSDLDTVACKSSKRKHSKSLPLVVFQKKNRKTGSIPNLMQREQSENDSEGNGSEVLEGSKFFEPAVQFKDISFDNFNILVDGLLIDSELPEDTRAKYYELCCIQIADALRACKLTTSRVEFTNWERTLKAFEVLGMNVGFLQARLDHLVSLAFDSEGAMYSRQYMEVTIERAHAEDEMRDLEDKLMELKAASERMDADIETLKEAVENHVIRFQEEIVAPCCAELPF</sequence>
<organism evidence="8 9">
    <name type="scientific">Vitis vinifera</name>
    <name type="common">Grape</name>
    <dbReference type="NCBI Taxonomy" id="29760"/>
    <lineage>
        <taxon>Eukaryota</taxon>
        <taxon>Viridiplantae</taxon>
        <taxon>Streptophyta</taxon>
        <taxon>Embryophyta</taxon>
        <taxon>Tracheophyta</taxon>
        <taxon>Spermatophyta</taxon>
        <taxon>Magnoliopsida</taxon>
        <taxon>eudicotyledons</taxon>
        <taxon>Gunneridae</taxon>
        <taxon>Pentapetalae</taxon>
        <taxon>rosids</taxon>
        <taxon>Vitales</taxon>
        <taxon>Vitaceae</taxon>
        <taxon>Viteae</taxon>
        <taxon>Vitis</taxon>
    </lineage>
</organism>
<keyword evidence="6" id="KW-0175">Coiled coil</keyword>
<proteinExistence type="predicted"/>
<evidence type="ECO:0000256" key="1">
    <source>
        <dbReference type="ARBA" id="ARBA00004123"/>
    </source>
</evidence>
<protein>
    <submittedName>
        <fullName evidence="8">B3 domain-containing protein</fullName>
    </submittedName>
</protein>
<keyword evidence="4" id="KW-0804">Transcription</keyword>
<dbReference type="Proteomes" id="UP000288805">
    <property type="component" value="Unassembled WGS sequence"/>
</dbReference>
<dbReference type="InterPro" id="IPR015300">
    <property type="entry name" value="DNA-bd_pseudobarrel_sf"/>
</dbReference>
<dbReference type="EMBL" id="QGNW01001117">
    <property type="protein sequence ID" value="RVW55407.1"/>
    <property type="molecule type" value="Genomic_DNA"/>
</dbReference>
<dbReference type="GO" id="GO:0003677">
    <property type="term" value="F:DNA binding"/>
    <property type="evidence" value="ECO:0007669"/>
    <property type="project" value="UniProtKB-KW"/>
</dbReference>
<evidence type="ECO:0000313" key="9">
    <source>
        <dbReference type="Proteomes" id="UP000288805"/>
    </source>
</evidence>
<dbReference type="InterPro" id="IPR003340">
    <property type="entry name" value="B3_DNA-bd"/>
</dbReference>
<comment type="caution">
    <text evidence="8">The sequence shown here is derived from an EMBL/GenBank/DDBJ whole genome shotgun (WGS) entry which is preliminary data.</text>
</comment>
<feature type="region of interest" description="Disordered" evidence="7">
    <location>
        <begin position="355"/>
        <end position="374"/>
    </location>
</feature>
<accession>A0A438F5W7</accession>
<evidence type="ECO:0000256" key="6">
    <source>
        <dbReference type="SAM" id="Coils"/>
    </source>
</evidence>
<feature type="region of interest" description="Disordered" evidence="7">
    <location>
        <begin position="94"/>
        <end position="121"/>
    </location>
</feature>
<dbReference type="AlphaFoldDB" id="A0A438F5W7"/>
<keyword evidence="5" id="KW-0539">Nucleus</keyword>
<dbReference type="PANTHER" id="PTHR31391">
    <property type="entry name" value="B3 DOMAIN-CONTAINING PROTEIN OS11G0197600-RELATED"/>
    <property type="match status" value="1"/>
</dbReference>
<evidence type="ECO:0000256" key="2">
    <source>
        <dbReference type="ARBA" id="ARBA00023015"/>
    </source>
</evidence>
<keyword evidence="3" id="KW-0238">DNA-binding</keyword>
<dbReference type="Gene3D" id="2.40.330.10">
    <property type="entry name" value="DNA-binding pseudobarrel domain"/>
    <property type="match status" value="1"/>
</dbReference>
<dbReference type="PANTHER" id="PTHR31391:SF135">
    <property type="entry name" value="B3 DOMAIN-CONTAINING PROTEIN OS01G0234100-LIKE ISOFORM X1"/>
    <property type="match status" value="1"/>
</dbReference>
<evidence type="ECO:0000256" key="5">
    <source>
        <dbReference type="ARBA" id="ARBA00023242"/>
    </source>
</evidence>
<evidence type="ECO:0000313" key="8">
    <source>
        <dbReference type="EMBL" id="RVW55407.1"/>
    </source>
</evidence>
<reference evidence="8 9" key="1">
    <citation type="journal article" date="2018" name="PLoS Genet.">
        <title>Population sequencing reveals clonal diversity and ancestral inbreeding in the grapevine cultivar Chardonnay.</title>
        <authorList>
            <person name="Roach M.J."/>
            <person name="Johnson D.L."/>
            <person name="Bohlmann J."/>
            <person name="van Vuuren H.J."/>
            <person name="Jones S.J."/>
            <person name="Pretorius I.S."/>
            <person name="Schmidt S.A."/>
            <person name="Borneman A.R."/>
        </authorList>
    </citation>
    <scope>NUCLEOTIDE SEQUENCE [LARGE SCALE GENOMIC DNA]</scope>
    <source>
        <strain evidence="9">cv. Chardonnay</strain>
        <tissue evidence="8">Leaf</tissue>
    </source>
</reference>
<feature type="compositionally biased region" description="Basic and acidic residues" evidence="7">
    <location>
        <begin position="135"/>
        <end position="144"/>
    </location>
</feature>
<dbReference type="CDD" id="cd10017">
    <property type="entry name" value="B3_DNA"/>
    <property type="match status" value="1"/>
</dbReference>
<feature type="coiled-coil region" evidence="6">
    <location>
        <begin position="484"/>
        <end position="528"/>
    </location>
</feature>
<name>A0A438F5W7_VITVI</name>
<dbReference type="SUPFAM" id="SSF101936">
    <property type="entry name" value="DNA-binding pseudobarrel domain"/>
    <property type="match status" value="1"/>
</dbReference>
<feature type="region of interest" description="Disordered" evidence="7">
    <location>
        <begin position="134"/>
        <end position="157"/>
    </location>
</feature>
<dbReference type="InterPro" id="IPR044837">
    <property type="entry name" value="REM16-like"/>
</dbReference>
<dbReference type="GO" id="GO:0005634">
    <property type="term" value="C:nucleus"/>
    <property type="evidence" value="ECO:0007669"/>
    <property type="project" value="UniProtKB-SubCell"/>
</dbReference>
<evidence type="ECO:0000256" key="7">
    <source>
        <dbReference type="SAM" id="MobiDB-lite"/>
    </source>
</evidence>